<name>A0A2Z4Q0X1_9CAUD</name>
<accession>A0A2Z4Q0X1</accession>
<evidence type="ECO:0000256" key="1">
    <source>
        <dbReference type="SAM" id="Phobius"/>
    </source>
</evidence>
<evidence type="ECO:0000313" key="2">
    <source>
        <dbReference type="EMBL" id="AWY03481.1"/>
    </source>
</evidence>
<keyword evidence="1" id="KW-0812">Transmembrane</keyword>
<proteinExistence type="predicted"/>
<feature type="transmembrane region" description="Helical" evidence="1">
    <location>
        <begin position="99"/>
        <end position="122"/>
    </location>
</feature>
<keyword evidence="1" id="KW-1133">Transmembrane helix</keyword>
<sequence>MWPGAEWPHINHASDWRTRWGSSAPRFDREDPGQSRAGRAPLMFRPTDSRRLRSIFRKPRRIDHGRMYVSCMMGLWVWSLSLLVIGPVPNSTIDELTDYVQNILASCIFIGSFVCLCGIALGTKYVLPKADIRLCYRFSLWGIPALAGSVGTYAWAIAHNTGSFWVSAYAASIGTFICLGIVWNGLDLLFEIARLNEEINYLKYGAGSEERLEDRDDERKC</sequence>
<feature type="transmembrane region" description="Helical" evidence="1">
    <location>
        <begin position="67"/>
        <end position="87"/>
    </location>
</feature>
<reference evidence="2 3" key="1">
    <citation type="submission" date="2018-05" db="EMBL/GenBank/DDBJ databases">
        <authorList>
            <person name="Balish M.F."/>
            <person name="Konrad E.R."/>
            <person name="Abell J.E."/>
            <person name="Arlis S.E."/>
            <person name="Babcock A.C."/>
            <person name="Biedenharn A.M."/>
            <person name="Burgess A.C."/>
            <person name="Carrafiello L.R."/>
            <person name="Conroy C.R."/>
            <person name="Goodrich C.J."/>
            <person name="Madias S.M."/>
            <person name="Mitchem C.F."/>
            <person name="Palacios P."/>
            <person name="Donna J.M."/>
            <person name="Smith S.M."/>
            <person name="Riggs H.E."/>
            <person name="Squire M.S."/>
            <person name="Actis L.A."/>
            <person name="Balish R.S."/>
            <person name="Garlena R.A."/>
            <person name="Russell D.A."/>
            <person name="Pope W.H."/>
            <person name="Jacobs-Sera D."/>
            <person name="Hatfull G.F."/>
        </authorList>
    </citation>
    <scope>NUCLEOTIDE SEQUENCE [LARGE SCALE GENOMIC DNA]</scope>
</reference>
<protein>
    <submittedName>
        <fullName evidence="2">Uncharacterized protein</fullName>
    </submittedName>
</protein>
<keyword evidence="1" id="KW-0472">Membrane</keyword>
<organism evidence="2 3">
    <name type="scientific">Mycobacterium phage Erk16</name>
    <dbReference type="NCBI Taxonomy" id="2234027"/>
    <lineage>
        <taxon>Viruses</taxon>
        <taxon>Duplodnaviria</taxon>
        <taxon>Heunggongvirae</taxon>
        <taxon>Uroviricota</taxon>
        <taxon>Caudoviricetes</taxon>
        <taxon>Dclasvirinae</taxon>
        <taxon>Plotvirus</taxon>
        <taxon>Plotvirus plot</taxon>
    </lineage>
</organism>
<feature type="transmembrane region" description="Helical" evidence="1">
    <location>
        <begin position="134"/>
        <end position="158"/>
    </location>
</feature>
<dbReference type="Proteomes" id="UP000251922">
    <property type="component" value="Segment"/>
</dbReference>
<dbReference type="EMBL" id="MH316562">
    <property type="protein sequence ID" value="AWY03481.1"/>
    <property type="molecule type" value="Genomic_DNA"/>
</dbReference>
<gene>
    <name evidence="2" type="primary">37</name>
    <name evidence="2" type="ORF">ERK16_37</name>
</gene>
<evidence type="ECO:0000313" key="3">
    <source>
        <dbReference type="Proteomes" id="UP000251922"/>
    </source>
</evidence>
<feature type="transmembrane region" description="Helical" evidence="1">
    <location>
        <begin position="164"/>
        <end position="186"/>
    </location>
</feature>